<gene>
    <name evidence="1" type="ORF">V5F32_04950</name>
</gene>
<comment type="caution">
    <text evidence="1">The sequence shown here is derived from an EMBL/GenBank/DDBJ whole genome shotgun (WGS) entry which is preliminary data.</text>
</comment>
<organism evidence="1 2">
    <name type="scientific">Xanthobacter oligotrophicus</name>
    <dbReference type="NCBI Taxonomy" id="2607286"/>
    <lineage>
        <taxon>Bacteria</taxon>
        <taxon>Pseudomonadati</taxon>
        <taxon>Pseudomonadota</taxon>
        <taxon>Alphaproteobacteria</taxon>
        <taxon>Hyphomicrobiales</taxon>
        <taxon>Xanthobacteraceae</taxon>
        <taxon>Xanthobacter</taxon>
    </lineage>
</organism>
<dbReference type="Proteomes" id="UP001604002">
    <property type="component" value="Unassembled WGS sequence"/>
</dbReference>
<accession>A0ABW6ZUI2</accession>
<protein>
    <submittedName>
        <fullName evidence="1">Uncharacterized protein</fullName>
    </submittedName>
</protein>
<dbReference type="EMBL" id="JBAFVH010000002">
    <property type="protein sequence ID" value="MFG1371506.1"/>
    <property type="molecule type" value="Genomic_DNA"/>
</dbReference>
<evidence type="ECO:0000313" key="2">
    <source>
        <dbReference type="Proteomes" id="UP001604002"/>
    </source>
</evidence>
<reference evidence="1 2" key="1">
    <citation type="submission" date="2024-02" db="EMBL/GenBank/DDBJ databases">
        <title>Expansion and revision of Xanthobacter and proposal of Roseixanthobacter gen. nov.</title>
        <authorList>
            <person name="Soltysiak M.P.M."/>
            <person name="Jalihal A."/>
            <person name="Ory A."/>
            <person name="Chrisophersen C."/>
            <person name="Lee A.D."/>
            <person name="Boulton J."/>
            <person name="Springer M."/>
        </authorList>
    </citation>
    <scope>NUCLEOTIDE SEQUENCE [LARGE SCALE GENOMIC DNA]</scope>
    <source>
        <strain evidence="1 2">23A</strain>
    </source>
</reference>
<name>A0ABW6ZUI2_9HYPH</name>
<sequence>MAQHLAPASPADIGAALALLQCAFPAAAMDAVTAKANVRAYALALEGVPAFALDEAARRILRGEAGLKHAFMPTPPQLRDIANEASRPARWHAVQLRRLLDAEVEREVSEEERARVAARFREILPN</sequence>
<proteinExistence type="predicted"/>
<evidence type="ECO:0000313" key="1">
    <source>
        <dbReference type="EMBL" id="MFG1371506.1"/>
    </source>
</evidence>
<dbReference type="RefSeq" id="WP_393991487.1">
    <property type="nucleotide sequence ID" value="NZ_JBAFVH010000002.1"/>
</dbReference>
<keyword evidence="2" id="KW-1185">Reference proteome</keyword>